<dbReference type="AlphaFoldDB" id="A0A9N8J9T0"/>
<evidence type="ECO:0000256" key="1">
    <source>
        <dbReference type="SAM" id="Phobius"/>
    </source>
</evidence>
<keyword evidence="1" id="KW-0472">Membrane</keyword>
<accession>A0A9N8J9T0</accession>
<keyword evidence="1" id="KW-1133">Transmembrane helix</keyword>
<protein>
    <submittedName>
        <fullName evidence="2">Uncharacterized protein</fullName>
    </submittedName>
</protein>
<dbReference type="EMBL" id="CAIJEN010000001">
    <property type="protein sequence ID" value="CAD0081891.1"/>
    <property type="molecule type" value="Genomic_DNA"/>
</dbReference>
<gene>
    <name evidence="2" type="ORF">AWRI4619_LOCUS458</name>
</gene>
<keyword evidence="1" id="KW-0812">Transmembrane</keyword>
<feature type="transmembrane region" description="Helical" evidence="1">
    <location>
        <begin position="46"/>
        <end position="72"/>
    </location>
</feature>
<evidence type="ECO:0000313" key="3">
    <source>
        <dbReference type="Proteomes" id="UP000716446"/>
    </source>
</evidence>
<keyword evidence="3" id="KW-1185">Reference proteome</keyword>
<evidence type="ECO:0000313" key="2">
    <source>
        <dbReference type="EMBL" id="CAD0081891.1"/>
    </source>
</evidence>
<proteinExistence type="predicted"/>
<sequence length="74" mass="8396">MTGRAEVVTNDEDARRPLLSRSNTNDIDLDMAALSTRPGHERWRRVVGLLLLFTTVILWTASNFMASVWLLLNP</sequence>
<comment type="caution">
    <text evidence="2">The sequence shown here is derived from an EMBL/GenBank/DDBJ whole genome shotgun (WGS) entry which is preliminary data.</text>
</comment>
<dbReference type="Proteomes" id="UP000716446">
    <property type="component" value="Unassembled WGS sequence"/>
</dbReference>
<organism evidence="2 3">
    <name type="scientific">Aureobasidium vineae</name>
    <dbReference type="NCBI Taxonomy" id="2773715"/>
    <lineage>
        <taxon>Eukaryota</taxon>
        <taxon>Fungi</taxon>
        <taxon>Dikarya</taxon>
        <taxon>Ascomycota</taxon>
        <taxon>Pezizomycotina</taxon>
        <taxon>Dothideomycetes</taxon>
        <taxon>Dothideomycetidae</taxon>
        <taxon>Dothideales</taxon>
        <taxon>Saccotheciaceae</taxon>
        <taxon>Aureobasidium</taxon>
    </lineage>
</organism>
<name>A0A9N8J9T0_9PEZI</name>
<reference evidence="2" key="1">
    <citation type="submission" date="2020-06" db="EMBL/GenBank/DDBJ databases">
        <authorList>
            <person name="Onetto C."/>
        </authorList>
    </citation>
    <scope>NUCLEOTIDE SEQUENCE</scope>
</reference>